<dbReference type="EMBL" id="JACHHO010000001">
    <property type="protein sequence ID" value="MBB5204063.1"/>
    <property type="molecule type" value="Genomic_DNA"/>
</dbReference>
<feature type="chain" id="PRO_5033041479" description="DUF2145 domain-containing protein" evidence="1">
    <location>
        <begin position="20"/>
        <end position="304"/>
    </location>
</feature>
<feature type="signal peptide" evidence="1">
    <location>
        <begin position="1"/>
        <end position="19"/>
    </location>
</feature>
<sequence length="304" mass="33288">MRAVIRGLALALLCGTAQAEALRACNPGPPPSLRQQDRLLQLSQLIQQDLEARGARLAVVARAGTDLRRFGVDYSHAGLALRHNPQGPWAVRQLYYDCEARQSALFDQGLTGFLLGSEGADQGRLLVLLLPAEAEGLLEQAALDRERALALMGPQYVANAHPDDALRQNCNQWLAELLAEAWGAAGRPEPTPRERAQAWLRDQGHAVQPVQLSTGLWFVAAAFVPWLSQQGHPPEDRAALQLRTTLPRDLHALLQRQHPQLQRVEWCHVQSRAIRRENGAPLGEGCLTQAGDRVMALDAATPGD</sequence>
<dbReference type="Proteomes" id="UP000554837">
    <property type="component" value="Unassembled WGS sequence"/>
</dbReference>
<organism evidence="2 3">
    <name type="scientific">Inhella inkyongensis</name>
    <dbReference type="NCBI Taxonomy" id="392593"/>
    <lineage>
        <taxon>Bacteria</taxon>
        <taxon>Pseudomonadati</taxon>
        <taxon>Pseudomonadota</taxon>
        <taxon>Betaproteobacteria</taxon>
        <taxon>Burkholderiales</taxon>
        <taxon>Sphaerotilaceae</taxon>
        <taxon>Inhella</taxon>
    </lineage>
</organism>
<gene>
    <name evidence="2" type="ORF">HNQ51_001356</name>
</gene>
<accession>A0A840S2U7</accession>
<dbReference type="Pfam" id="PF09916">
    <property type="entry name" value="DUF2145"/>
    <property type="match status" value="1"/>
</dbReference>
<name>A0A840S2U7_9BURK</name>
<keyword evidence="3" id="KW-1185">Reference proteome</keyword>
<protein>
    <recommendedName>
        <fullName evidence="4">DUF2145 domain-containing protein</fullName>
    </recommendedName>
</protein>
<evidence type="ECO:0000313" key="2">
    <source>
        <dbReference type="EMBL" id="MBB5204063.1"/>
    </source>
</evidence>
<proteinExistence type="predicted"/>
<evidence type="ECO:0000256" key="1">
    <source>
        <dbReference type="SAM" id="SignalP"/>
    </source>
</evidence>
<keyword evidence="1" id="KW-0732">Signal</keyword>
<evidence type="ECO:0000313" key="3">
    <source>
        <dbReference type="Proteomes" id="UP000554837"/>
    </source>
</evidence>
<dbReference type="RefSeq" id="WP_221304908.1">
    <property type="nucleotide sequence ID" value="NZ_JACHHO010000001.1"/>
</dbReference>
<evidence type="ECO:0008006" key="4">
    <source>
        <dbReference type="Google" id="ProtNLM"/>
    </source>
</evidence>
<dbReference type="InterPro" id="IPR014547">
    <property type="entry name" value="UCP028477"/>
</dbReference>
<dbReference type="AlphaFoldDB" id="A0A840S2U7"/>
<reference evidence="2 3" key="1">
    <citation type="submission" date="2020-08" db="EMBL/GenBank/DDBJ databases">
        <title>Genomic Encyclopedia of Type Strains, Phase IV (KMG-IV): sequencing the most valuable type-strain genomes for metagenomic binning, comparative biology and taxonomic classification.</title>
        <authorList>
            <person name="Goeker M."/>
        </authorList>
    </citation>
    <scope>NUCLEOTIDE SEQUENCE [LARGE SCALE GENOMIC DNA]</scope>
    <source>
        <strain evidence="2 3">DSM 23958</strain>
    </source>
</reference>
<comment type="caution">
    <text evidence="2">The sequence shown here is derived from an EMBL/GenBank/DDBJ whole genome shotgun (WGS) entry which is preliminary data.</text>
</comment>